<protein>
    <submittedName>
        <fullName evidence="1">Uncharacterized protein</fullName>
    </submittedName>
</protein>
<reference evidence="1 2" key="1">
    <citation type="journal article" date="2023" name="Hortic Res">
        <title>Pangenome of water caltrop reveals structural variations and asymmetric subgenome divergence after allopolyploidization.</title>
        <authorList>
            <person name="Zhang X."/>
            <person name="Chen Y."/>
            <person name="Wang L."/>
            <person name="Yuan Y."/>
            <person name="Fang M."/>
            <person name="Shi L."/>
            <person name="Lu R."/>
            <person name="Comes H.P."/>
            <person name="Ma Y."/>
            <person name="Chen Y."/>
            <person name="Huang G."/>
            <person name="Zhou Y."/>
            <person name="Zheng Z."/>
            <person name="Qiu Y."/>
        </authorList>
    </citation>
    <scope>NUCLEOTIDE SEQUENCE [LARGE SCALE GENOMIC DNA]</scope>
    <source>
        <strain evidence="1">F231</strain>
    </source>
</reference>
<dbReference type="Proteomes" id="UP001346149">
    <property type="component" value="Unassembled WGS sequence"/>
</dbReference>
<evidence type="ECO:0000313" key="1">
    <source>
        <dbReference type="EMBL" id="KAK4790427.1"/>
    </source>
</evidence>
<dbReference type="AlphaFoldDB" id="A0AAN7R5B7"/>
<sequence>MSFRSSARSSNATALYPSIQNSLTSSSSLPVTTPQAAYPNCPTILVPQEKSPCFKADPVPTTTLYGSSISGISTLRSTSTRPSLSLSSAVRVSTSSEIITREWIPSASPALRAYYFGYLIKILIGRTLTGLCASSSASKSST</sequence>
<name>A0AAN7R5B7_TRANT</name>
<accession>A0AAN7R5B7</accession>
<organism evidence="1 2">
    <name type="scientific">Trapa natans</name>
    <name type="common">Water chestnut</name>
    <dbReference type="NCBI Taxonomy" id="22666"/>
    <lineage>
        <taxon>Eukaryota</taxon>
        <taxon>Viridiplantae</taxon>
        <taxon>Streptophyta</taxon>
        <taxon>Embryophyta</taxon>
        <taxon>Tracheophyta</taxon>
        <taxon>Spermatophyta</taxon>
        <taxon>Magnoliopsida</taxon>
        <taxon>eudicotyledons</taxon>
        <taxon>Gunneridae</taxon>
        <taxon>Pentapetalae</taxon>
        <taxon>rosids</taxon>
        <taxon>malvids</taxon>
        <taxon>Myrtales</taxon>
        <taxon>Lythraceae</taxon>
        <taxon>Trapa</taxon>
    </lineage>
</organism>
<keyword evidence="2" id="KW-1185">Reference proteome</keyword>
<evidence type="ECO:0000313" key="2">
    <source>
        <dbReference type="Proteomes" id="UP001346149"/>
    </source>
</evidence>
<dbReference type="EMBL" id="JAXQNO010000010">
    <property type="protein sequence ID" value="KAK4790427.1"/>
    <property type="molecule type" value="Genomic_DNA"/>
</dbReference>
<gene>
    <name evidence="1" type="ORF">SAY86_017731</name>
</gene>
<proteinExistence type="predicted"/>
<comment type="caution">
    <text evidence="1">The sequence shown here is derived from an EMBL/GenBank/DDBJ whole genome shotgun (WGS) entry which is preliminary data.</text>
</comment>